<evidence type="ECO:0000256" key="7">
    <source>
        <dbReference type="PROSITE-ProRule" id="PRU00810"/>
    </source>
</evidence>
<dbReference type="AlphaFoldDB" id="A0AAV6J210"/>
<dbReference type="FunFam" id="1.20.1160.11:FF:000001">
    <property type="entry name" value="Paired amphipathic helix protein Sin3"/>
    <property type="match status" value="1"/>
</dbReference>
<keyword evidence="6" id="KW-0408">Iron</keyword>
<feature type="compositionally biased region" description="Basic and acidic residues" evidence="8">
    <location>
        <begin position="546"/>
        <end position="589"/>
    </location>
</feature>
<name>A0AAV6J210_9ERIC</name>
<dbReference type="InterPro" id="IPR013194">
    <property type="entry name" value="HDAC_interact_dom"/>
</dbReference>
<dbReference type="GO" id="GO:0003714">
    <property type="term" value="F:transcription corepressor activity"/>
    <property type="evidence" value="ECO:0007669"/>
    <property type="project" value="InterPro"/>
</dbReference>
<protein>
    <recommendedName>
        <fullName evidence="9">Histone deacetylase interacting domain-containing protein</fullName>
    </recommendedName>
</protein>
<keyword evidence="3" id="KW-0677">Repeat</keyword>
<dbReference type="Pfam" id="PF00067">
    <property type="entry name" value="p450"/>
    <property type="match status" value="1"/>
</dbReference>
<sequence length="1124" mass="128032">MGVASIFPGKIEFHKRYNKVKQLRQSQEEVLIPLIRSRLEVVNRRRLCKKEGKEEEEGSVVAYADSLFDLELPDEKRTLNEKAIVSLCGEFLSAGTDSTATALEWIMANLVKYPHVQTKLYEDIIGVVGPPPKLAEKNEKAELVVIKEKDLQRMSYLKYVVLEGLRCHPPMHFVIPHSVTDDVELEGYLVPKDTTVNFMVADIGWDSKVWDKPMEFKPERFFTKTTTSGDNIGGEATTLFDVTGSREIKMIPFGAGRRICPALGFAFLHLEFFVANLIWHFEWRAAEGDTIDLSEKKELLAAVRCAKMKRFRDDVHANPQLKRPFGSSRAESHGQSQIPGGDGARGGGGVGKQKLRTYDALSYLKEVKDVFQDQRDKYDIFLDVMKDFKAQRVNTAGVIARVKELFKGHSNLILGFNTFLPKGSEITLIEEQDAPLKSIVESDEARSFVNKIKKHFQNDDHVYKSFLNILNMYRKKHKGITEVYDEVATLFTDHPDLLDEFKRFLPGASATAAAPHAPFVQQSFYQAPMDKQRRRDRILAPHKHRDSSVERDNMDEDKTMIKMQKDQRKRAEKDNMERRSSDQDYREPEHDLYRDFNMGSLHDKHKSGRKVEDFRVDPVLASDNKHGLRIFVYASFCLDILKLKMSVGDLLGKYPDLMDGFIEFLERCENIDGFLAGVMNTKPLWSEGHASKSVNVEGKDKDHERETDGAKEKDRYKEKYMGKSIQELNLSSCRCCTPSYRLLPKDYPIPSASQRSELDAQVLNDKWVSVTSGSEDYSFKHMRRNQYEESLFRCEDDRFELDMLLESVNSSAKQAEELLNCINDNTISSEGLIRVEDHFTALNLRCIERLYGDHGLDVMDLLRKNPSVALHVILTRLKQKQEEWAKCRSDFNKVWAEIYAKNHYKSLDHRSFYFKQQDSKDLSTKSLVTEIKEMNEKTQKVDDVVLVIAAASRHPSCEEVCTTKEQLNKVMRLWTSFLEPMLGVPSRHHPIEGTEDVLMATHHAGKITKALTGEGDAGSGEQLLSVGAHNNEGEEVTPGACIGIMGMQLLLGEDVSGSESANECSREEHEEDEDREQDDVDDKNESEAEEIPDSRFVRDGISSSPSENFLHTVKPLAKHVSIAP</sequence>
<keyword evidence="5 7" id="KW-0539">Nucleus</keyword>
<evidence type="ECO:0000256" key="3">
    <source>
        <dbReference type="ARBA" id="ARBA00022737"/>
    </source>
</evidence>
<dbReference type="PRINTS" id="PR00385">
    <property type="entry name" value="P450"/>
</dbReference>
<evidence type="ECO:0000259" key="9">
    <source>
        <dbReference type="SMART" id="SM00761"/>
    </source>
</evidence>
<feature type="region of interest" description="Disordered" evidence="8">
    <location>
        <begin position="538"/>
        <end position="589"/>
    </location>
</feature>
<dbReference type="InterPro" id="IPR003822">
    <property type="entry name" value="PAH"/>
</dbReference>
<feature type="binding site" description="axial binding residue" evidence="6">
    <location>
        <position position="260"/>
    </location>
    <ligand>
        <name>heme</name>
        <dbReference type="ChEBI" id="CHEBI:30413"/>
    </ligand>
    <ligandPart>
        <name>Fe</name>
        <dbReference type="ChEBI" id="CHEBI:18248"/>
    </ligandPart>
</feature>
<dbReference type="InterPro" id="IPR001128">
    <property type="entry name" value="Cyt_P450"/>
</dbReference>
<dbReference type="Pfam" id="PF08295">
    <property type="entry name" value="Sin3_corepress"/>
    <property type="match status" value="1"/>
</dbReference>
<feature type="region of interest" description="Disordered" evidence="8">
    <location>
        <begin position="690"/>
        <end position="713"/>
    </location>
</feature>
<dbReference type="SUPFAM" id="SSF47762">
    <property type="entry name" value="PAH2 domain"/>
    <property type="match status" value="2"/>
</dbReference>
<dbReference type="GO" id="GO:0016705">
    <property type="term" value="F:oxidoreductase activity, acting on paired donors, with incorporation or reduction of molecular oxygen"/>
    <property type="evidence" value="ECO:0007669"/>
    <property type="project" value="InterPro"/>
</dbReference>
<organism evidence="10 11">
    <name type="scientific">Rhododendron griersonianum</name>
    <dbReference type="NCBI Taxonomy" id="479676"/>
    <lineage>
        <taxon>Eukaryota</taxon>
        <taxon>Viridiplantae</taxon>
        <taxon>Streptophyta</taxon>
        <taxon>Embryophyta</taxon>
        <taxon>Tracheophyta</taxon>
        <taxon>Spermatophyta</taxon>
        <taxon>Magnoliopsida</taxon>
        <taxon>eudicotyledons</taxon>
        <taxon>Gunneridae</taxon>
        <taxon>Pentapetalae</taxon>
        <taxon>asterids</taxon>
        <taxon>Ericales</taxon>
        <taxon>Ericaceae</taxon>
        <taxon>Ericoideae</taxon>
        <taxon>Rhodoreae</taxon>
        <taxon>Rhododendron</taxon>
    </lineage>
</organism>
<dbReference type="InterPro" id="IPR036600">
    <property type="entry name" value="PAH_sf"/>
</dbReference>
<feature type="region of interest" description="Disordered" evidence="8">
    <location>
        <begin position="1055"/>
        <end position="1109"/>
    </location>
</feature>
<dbReference type="SUPFAM" id="SSF48264">
    <property type="entry name" value="Cytochrome P450"/>
    <property type="match status" value="1"/>
</dbReference>
<gene>
    <name evidence="10" type="ORF">RHGRI_022955</name>
</gene>
<dbReference type="GO" id="GO:0000122">
    <property type="term" value="P:negative regulation of transcription by RNA polymerase II"/>
    <property type="evidence" value="ECO:0007669"/>
    <property type="project" value="TreeGrafter"/>
</dbReference>
<dbReference type="PROSITE" id="PS51477">
    <property type="entry name" value="PAH"/>
    <property type="match status" value="2"/>
</dbReference>
<feature type="compositionally biased region" description="Basic and acidic residues" evidence="8">
    <location>
        <begin position="697"/>
        <end position="713"/>
    </location>
</feature>
<feature type="compositionally biased region" description="Acidic residues" evidence="8">
    <location>
        <begin position="1069"/>
        <end position="1091"/>
    </location>
</feature>
<evidence type="ECO:0000313" key="11">
    <source>
        <dbReference type="Proteomes" id="UP000823749"/>
    </source>
</evidence>
<feature type="region of interest" description="Disordered" evidence="8">
    <location>
        <begin position="318"/>
        <end position="350"/>
    </location>
</feature>
<evidence type="ECO:0000256" key="8">
    <source>
        <dbReference type="SAM" id="MobiDB-lite"/>
    </source>
</evidence>
<comment type="cofactor">
    <cofactor evidence="6">
        <name>heme</name>
        <dbReference type="ChEBI" id="CHEBI:30413"/>
    </cofactor>
</comment>
<dbReference type="EMBL" id="JACTNZ010000008">
    <property type="protein sequence ID" value="KAG5535016.1"/>
    <property type="molecule type" value="Genomic_DNA"/>
</dbReference>
<dbReference type="Gene3D" id="1.10.630.10">
    <property type="entry name" value="Cytochrome P450"/>
    <property type="match status" value="1"/>
</dbReference>
<dbReference type="GO" id="GO:0005506">
    <property type="term" value="F:iron ion binding"/>
    <property type="evidence" value="ECO:0007669"/>
    <property type="project" value="InterPro"/>
</dbReference>
<evidence type="ECO:0000256" key="5">
    <source>
        <dbReference type="ARBA" id="ARBA00023242"/>
    </source>
</evidence>
<dbReference type="Gene3D" id="1.20.1160.11">
    <property type="entry name" value="Paired amphipathic helix"/>
    <property type="match status" value="2"/>
</dbReference>
<dbReference type="InterPro" id="IPR039774">
    <property type="entry name" value="Sin3-like"/>
</dbReference>
<evidence type="ECO:0000256" key="6">
    <source>
        <dbReference type="PIRSR" id="PIRSR602401-1"/>
    </source>
</evidence>
<keyword evidence="4" id="KW-0560">Oxidoreductase</keyword>
<dbReference type="Pfam" id="PF02671">
    <property type="entry name" value="PAH"/>
    <property type="match status" value="2"/>
</dbReference>
<evidence type="ECO:0000256" key="1">
    <source>
        <dbReference type="ARBA" id="ARBA00004123"/>
    </source>
</evidence>
<dbReference type="GO" id="GO:0004497">
    <property type="term" value="F:monooxygenase activity"/>
    <property type="evidence" value="ECO:0007669"/>
    <property type="project" value="InterPro"/>
</dbReference>
<dbReference type="PANTHER" id="PTHR12346">
    <property type="entry name" value="SIN3B-RELATED"/>
    <property type="match status" value="1"/>
</dbReference>
<dbReference type="PRINTS" id="PR00463">
    <property type="entry name" value="EP450I"/>
</dbReference>
<proteinExistence type="predicted"/>
<comment type="subcellular location">
    <subcellularLocation>
        <location evidence="1 7">Nucleus</location>
    </subcellularLocation>
</comment>
<feature type="compositionally biased region" description="Gly residues" evidence="8">
    <location>
        <begin position="340"/>
        <end position="350"/>
    </location>
</feature>
<keyword evidence="11" id="KW-1185">Reference proteome</keyword>
<dbReference type="InterPro" id="IPR036396">
    <property type="entry name" value="Cyt_P450_sf"/>
</dbReference>
<dbReference type="PROSITE" id="PS00086">
    <property type="entry name" value="CYTOCHROME_P450"/>
    <property type="match status" value="1"/>
</dbReference>
<dbReference type="GO" id="GO:0000118">
    <property type="term" value="C:histone deacetylase complex"/>
    <property type="evidence" value="ECO:0007669"/>
    <property type="project" value="TreeGrafter"/>
</dbReference>
<dbReference type="PANTHER" id="PTHR12346:SF8">
    <property type="entry name" value="PAIRED AMPHIPATHIC HELIX PROTEIN SIN3-LIKE 2"/>
    <property type="match status" value="1"/>
</dbReference>
<dbReference type="GO" id="GO:0000785">
    <property type="term" value="C:chromatin"/>
    <property type="evidence" value="ECO:0007669"/>
    <property type="project" value="TreeGrafter"/>
</dbReference>
<evidence type="ECO:0000313" key="10">
    <source>
        <dbReference type="EMBL" id="KAG5535016.1"/>
    </source>
</evidence>
<dbReference type="InterPro" id="IPR002401">
    <property type="entry name" value="Cyt_P450_E_grp-I"/>
</dbReference>
<dbReference type="SMART" id="SM00761">
    <property type="entry name" value="HDAC_interact"/>
    <property type="match status" value="1"/>
</dbReference>
<dbReference type="InterPro" id="IPR017972">
    <property type="entry name" value="Cyt_P450_CS"/>
</dbReference>
<accession>A0AAV6J210</accession>
<keyword evidence="6" id="KW-0349">Heme</keyword>
<feature type="domain" description="Histone deacetylase interacting" evidence="9">
    <location>
        <begin position="732"/>
        <end position="832"/>
    </location>
</feature>
<dbReference type="FunFam" id="1.20.1160.11:FF:000003">
    <property type="entry name" value="Paired amphipathic helix SIN3-like protein"/>
    <property type="match status" value="1"/>
</dbReference>
<evidence type="ECO:0000256" key="4">
    <source>
        <dbReference type="ARBA" id="ARBA00023002"/>
    </source>
</evidence>
<dbReference type="GO" id="GO:0020037">
    <property type="term" value="F:heme binding"/>
    <property type="evidence" value="ECO:0007669"/>
    <property type="project" value="InterPro"/>
</dbReference>
<dbReference type="Proteomes" id="UP000823749">
    <property type="component" value="Chromosome 8"/>
</dbReference>
<reference evidence="10" key="1">
    <citation type="submission" date="2020-08" db="EMBL/GenBank/DDBJ databases">
        <title>Plant Genome Project.</title>
        <authorList>
            <person name="Zhang R.-G."/>
        </authorList>
    </citation>
    <scope>NUCLEOTIDE SEQUENCE</scope>
    <source>
        <strain evidence="10">WSP0</strain>
        <tissue evidence="10">Leaf</tissue>
    </source>
</reference>
<evidence type="ECO:0000256" key="2">
    <source>
        <dbReference type="ARBA" id="ARBA00022491"/>
    </source>
</evidence>
<comment type="caution">
    <text evidence="10">The sequence shown here is derived from an EMBL/GenBank/DDBJ whole genome shotgun (WGS) entry which is preliminary data.</text>
</comment>
<keyword evidence="2" id="KW-0678">Repressor</keyword>
<keyword evidence="6" id="KW-0479">Metal-binding</keyword>